<gene>
    <name evidence="1" type="ORF">T12_15958</name>
</gene>
<proteinExistence type="predicted"/>
<dbReference type="EMBL" id="JYDQ01000286">
    <property type="protein sequence ID" value="KRY09158.1"/>
    <property type="molecule type" value="Genomic_DNA"/>
</dbReference>
<sequence>MQQYIIIKRLGFKRPLHSFSSIIIIIAGRRRHKCHRRQSSLIEWPIVASGRCPLTSDRVKAPRPGLDTEQFCSEKFPPRRLSFSLYFSSPTDKNRFPPICPNCKRNQPHTRTTTTTTENLTFILLETVGTAIPVPEDQQCGLFETAFRHGSTQDCTNLIVCGFVSGYVGCVLTDLTY</sequence>
<protein>
    <submittedName>
        <fullName evidence="1">Uncharacterized protein</fullName>
    </submittedName>
</protein>
<name>A0A0V0Z9H7_9BILA</name>
<dbReference type="Proteomes" id="UP000054783">
    <property type="component" value="Unassembled WGS sequence"/>
</dbReference>
<organism evidence="1 2">
    <name type="scientific">Trichinella patagoniensis</name>
    <dbReference type="NCBI Taxonomy" id="990121"/>
    <lineage>
        <taxon>Eukaryota</taxon>
        <taxon>Metazoa</taxon>
        <taxon>Ecdysozoa</taxon>
        <taxon>Nematoda</taxon>
        <taxon>Enoplea</taxon>
        <taxon>Dorylaimia</taxon>
        <taxon>Trichinellida</taxon>
        <taxon>Trichinellidae</taxon>
        <taxon>Trichinella</taxon>
    </lineage>
</organism>
<dbReference type="AlphaFoldDB" id="A0A0V0Z9H7"/>
<comment type="caution">
    <text evidence="1">The sequence shown here is derived from an EMBL/GenBank/DDBJ whole genome shotgun (WGS) entry which is preliminary data.</text>
</comment>
<keyword evidence="2" id="KW-1185">Reference proteome</keyword>
<reference evidence="1 2" key="1">
    <citation type="submission" date="2015-01" db="EMBL/GenBank/DDBJ databases">
        <title>Evolution of Trichinella species and genotypes.</title>
        <authorList>
            <person name="Korhonen P.K."/>
            <person name="Edoardo P."/>
            <person name="Giuseppe L.R."/>
            <person name="Gasser R.B."/>
        </authorList>
    </citation>
    <scope>NUCLEOTIDE SEQUENCE [LARGE SCALE GENOMIC DNA]</scope>
    <source>
        <strain evidence="1">ISS2496</strain>
    </source>
</reference>
<evidence type="ECO:0000313" key="2">
    <source>
        <dbReference type="Proteomes" id="UP000054783"/>
    </source>
</evidence>
<accession>A0A0V0Z9H7</accession>
<evidence type="ECO:0000313" key="1">
    <source>
        <dbReference type="EMBL" id="KRY09158.1"/>
    </source>
</evidence>